<dbReference type="InterPro" id="IPR036770">
    <property type="entry name" value="Ankyrin_rpt-contain_sf"/>
</dbReference>
<keyword evidence="2 3" id="KW-0040">ANK repeat</keyword>
<reference evidence="5 6" key="1">
    <citation type="journal article" date="2014" name="BMC Genomics">
        <title>Comparative genome sequencing reveals chemotype-specific gene clusters in the toxigenic black mold Stachybotrys.</title>
        <authorList>
            <person name="Semeiks J."/>
            <person name="Borek D."/>
            <person name="Otwinowski Z."/>
            <person name="Grishin N.V."/>
        </authorList>
    </citation>
    <scope>NUCLEOTIDE SEQUENCE [LARGE SCALE GENOMIC DNA]</scope>
    <source>
        <strain evidence="6">CBS 109288 / IBT 7711</strain>
    </source>
</reference>
<keyword evidence="1" id="KW-0677">Repeat</keyword>
<dbReference type="PANTHER" id="PTHR24198:SF165">
    <property type="entry name" value="ANKYRIN REPEAT-CONTAINING PROTEIN-RELATED"/>
    <property type="match status" value="1"/>
</dbReference>
<feature type="repeat" description="ANK" evidence="3">
    <location>
        <begin position="866"/>
        <end position="893"/>
    </location>
</feature>
<proteinExistence type="predicted"/>
<feature type="repeat" description="ANK" evidence="3">
    <location>
        <begin position="897"/>
        <end position="929"/>
    </location>
</feature>
<dbReference type="InterPro" id="IPR027417">
    <property type="entry name" value="P-loop_NTPase"/>
</dbReference>
<dbReference type="Gene3D" id="1.25.40.20">
    <property type="entry name" value="Ankyrin repeat-containing domain"/>
    <property type="match status" value="6"/>
</dbReference>
<evidence type="ECO:0000256" key="3">
    <source>
        <dbReference type="PROSITE-ProRule" id="PRU00023"/>
    </source>
</evidence>
<dbReference type="Proteomes" id="UP000028045">
    <property type="component" value="Unassembled WGS sequence"/>
</dbReference>
<dbReference type="Pfam" id="PF00023">
    <property type="entry name" value="Ank"/>
    <property type="match status" value="1"/>
</dbReference>
<feature type="repeat" description="ANK" evidence="3">
    <location>
        <begin position="974"/>
        <end position="1011"/>
    </location>
</feature>
<feature type="repeat" description="ANK" evidence="3">
    <location>
        <begin position="1366"/>
        <end position="1399"/>
    </location>
</feature>
<sequence length="1615" mass="175616">MPETTGFASLALIAIRVTELSNSHGSGMRPKHATHRQYLDELSGLEDTLRCGEAAPSIVGSLDAALGRPAGLSTLQDAYHQLEALRTELEKPRPRLFSSGEEATLQQHVENLRRLRQAFAELLSATSTTHRAWTDETRQTQKQLLEWLGDPCDTSGPMPTPSPGVKDWLLHSQPYQSWASGQSDSPLLWCHGHDGVGKSVFASTAFHDFLTTFSKDDSVCVLRYFGDPANTKFQTKESIWRSLVLQAVTRGPKKVLQTLLKCRGTVSRGFAACTQELGGALSKVCSVVQVILVMDGLDEFESGNVFRTPLEPFLKTKSRILATTRSLPKDCLELNGDVLEVEMNKADLRTYVTNQFRINRLGEALEECPELVEGCIDKARGNFLLGKLIVSHLLDSSTVAEGMRQALEASPADLDQAVELILNSIDAQSNPRRTLARRVLGWLTLAKRRLLLMELIHGLAVAGGPDVIDKADLVTLYMILEACKGLVTANAENGTVGLIHSSVLSYIKERDDCSKDMAESCLTCLALRPLQTGPVDSASQMDDRAAKLPFLCYAAEYWVMHASQQASELGHLIDTVLNNPALRGAAVQAACHNNYPCGLAVRAASFNAPIRQTPLDAVSFWGLAERIPTLLDAGADVNAVDSQGWTPLRWACFGGDAATVSLLLDRGAGIEAKDSVGWTPLLWASAGGNDAVVELLLRHKADYFAQDVRGWTPLRWAAAQHKTRTMATMLRHHVRLSDEARNPVKTNIKDLSIPYARRFFDTTGLLAQHQIYWHTNRDDTQEQTAAAQIKIDPESPECTELFTDLLRDSFDIATLWPTGDLDAPFGNTWHPFTRPGDFTSITQHHLPHPRSHFPDQRPSLWRSRLLHLAIRDDNFPAAKLLVKLGADVNYNSAEPTRAATALHTAAFRTDPRFAAFLVDFGADLEARDWYCLTPLQLAVLNGFERTAEALLDGGADVNAVYTADEDTRVSAEARTKTPLMLACGLFKTCPAWKDMVRMLVRHGADVNAREAGPHGMTALHHMAQTRSPDMLRYLLDAGADPCVLDRHGRNAVHHLILGRDLSPARHLVLGKGQGPRFQPGQGVYVPVPDAAAAACLDMLMQACGAAVISQKAEWQHVCRTSRALYIPMPSTHTPLSLAVLHADWEFFQALHAKGAIFETNTPLGWTLYGAAEHRCVDAVDVLIAHGAAWPSDSPDPNLLLEHTATDEDIAKLETIARKITQCGYDVNAKSNVGQTPLLRALTQGMSKTPVQAVLELGGDVTVQGNNGQDALLVACSHGKTNQLLCLLEHVRGHPVEGHWTQMLEHQGIHDEDSAHDAVCAALAAKGVINSVTASGTLLCQAARAGGAVFIQHLVRHGAEPTLADSHGRRPLHLAASMGRTAAAQALLSLASTNVNAQDKEQLTPLHMACLHGQTVMTSLLLSAGAAVDANDGYGWKPLHYAIHFHHAACATALIAAGASVTAATARLCHAADRQRPSGFVGSQKWAATPLHLAAMAGNLSLVRLLLSRHGVDVAARADAFASKCAWDKPPFPGAGPTALHMVLDTGKFYGARGEELGRDRLEIAKLLVDKGASVEGVADHLQFKHLHKFEEHAELWDMLRAGITEESSRYQVLGE</sequence>
<feature type="domain" description="Nephrocystin 3-like N-terminal" evidence="4">
    <location>
        <begin position="166"/>
        <end position="324"/>
    </location>
</feature>
<evidence type="ECO:0000313" key="5">
    <source>
        <dbReference type="EMBL" id="KEY70166.1"/>
    </source>
</evidence>
<feature type="repeat" description="ANK" evidence="3">
    <location>
        <begin position="1014"/>
        <end position="1046"/>
    </location>
</feature>
<dbReference type="Gene3D" id="3.40.50.300">
    <property type="entry name" value="P-loop containing nucleotide triphosphate hydrolases"/>
    <property type="match status" value="1"/>
</dbReference>
<name>A0A084AXY7_STACB</name>
<feature type="repeat" description="ANK" evidence="3">
    <location>
        <begin position="930"/>
        <end position="962"/>
    </location>
</feature>
<accession>A0A084AXY7</accession>
<dbReference type="EMBL" id="KL648458">
    <property type="protein sequence ID" value="KEY70166.1"/>
    <property type="molecule type" value="Genomic_DNA"/>
</dbReference>
<evidence type="ECO:0000259" key="4">
    <source>
        <dbReference type="Pfam" id="PF24883"/>
    </source>
</evidence>
<feature type="repeat" description="ANK" evidence="3">
    <location>
        <begin position="610"/>
        <end position="642"/>
    </location>
</feature>
<feature type="repeat" description="ANK" evidence="3">
    <location>
        <begin position="1485"/>
        <end position="1518"/>
    </location>
</feature>
<keyword evidence="6" id="KW-1185">Reference proteome</keyword>
<dbReference type="PANTHER" id="PTHR24198">
    <property type="entry name" value="ANKYRIN REPEAT AND PROTEIN KINASE DOMAIN-CONTAINING PROTEIN"/>
    <property type="match status" value="1"/>
</dbReference>
<dbReference type="SMART" id="SM00248">
    <property type="entry name" value="ANK"/>
    <property type="match status" value="18"/>
</dbReference>
<dbReference type="Pfam" id="PF12796">
    <property type="entry name" value="Ank_2"/>
    <property type="match status" value="4"/>
</dbReference>
<dbReference type="SUPFAM" id="SSF48403">
    <property type="entry name" value="Ankyrin repeat"/>
    <property type="match status" value="3"/>
</dbReference>
<evidence type="ECO:0000256" key="2">
    <source>
        <dbReference type="ARBA" id="ARBA00023043"/>
    </source>
</evidence>
<protein>
    <recommendedName>
        <fullName evidence="4">Nephrocystin 3-like N-terminal domain-containing protein</fullName>
    </recommendedName>
</protein>
<evidence type="ECO:0000256" key="1">
    <source>
        <dbReference type="ARBA" id="ARBA00022737"/>
    </source>
</evidence>
<dbReference type="PROSITE" id="PS50088">
    <property type="entry name" value="ANK_REPEAT"/>
    <property type="match status" value="13"/>
</dbReference>
<feature type="repeat" description="ANK" evidence="3">
    <location>
        <begin position="676"/>
        <end position="708"/>
    </location>
</feature>
<feature type="repeat" description="ANK" evidence="3">
    <location>
        <begin position="1400"/>
        <end position="1432"/>
    </location>
</feature>
<feature type="repeat" description="ANK" evidence="3">
    <location>
        <begin position="1232"/>
        <end position="1265"/>
    </location>
</feature>
<dbReference type="PROSITE" id="PS50297">
    <property type="entry name" value="ANK_REP_REGION"/>
    <property type="match status" value="7"/>
</dbReference>
<gene>
    <name evidence="5" type="ORF">S7711_03388</name>
</gene>
<dbReference type="SUPFAM" id="SSF52540">
    <property type="entry name" value="P-loop containing nucleoside triphosphate hydrolases"/>
    <property type="match status" value="1"/>
</dbReference>
<organism evidence="5 6">
    <name type="scientific">Stachybotrys chartarum (strain CBS 109288 / IBT 7711)</name>
    <name type="common">Toxic black mold</name>
    <name type="synonym">Stilbospora chartarum</name>
    <dbReference type="NCBI Taxonomy" id="1280523"/>
    <lineage>
        <taxon>Eukaryota</taxon>
        <taxon>Fungi</taxon>
        <taxon>Dikarya</taxon>
        <taxon>Ascomycota</taxon>
        <taxon>Pezizomycotina</taxon>
        <taxon>Sordariomycetes</taxon>
        <taxon>Hypocreomycetidae</taxon>
        <taxon>Hypocreales</taxon>
        <taxon>Stachybotryaceae</taxon>
        <taxon>Stachybotrys</taxon>
    </lineage>
</organism>
<dbReference type="InterPro" id="IPR002110">
    <property type="entry name" value="Ankyrin_rpt"/>
</dbReference>
<dbReference type="InterPro" id="IPR056884">
    <property type="entry name" value="NPHP3-like_N"/>
</dbReference>
<feature type="repeat" description="ANK" evidence="3">
    <location>
        <begin position="643"/>
        <end position="675"/>
    </location>
</feature>
<dbReference type="HOGENOM" id="CLU_000288_34_15_1"/>
<dbReference type="Pfam" id="PF24883">
    <property type="entry name" value="NPHP3_N"/>
    <property type="match status" value="1"/>
</dbReference>
<dbReference type="OrthoDB" id="1577640at2759"/>
<evidence type="ECO:0000313" key="6">
    <source>
        <dbReference type="Proteomes" id="UP000028045"/>
    </source>
</evidence>
<feature type="repeat" description="ANK" evidence="3">
    <location>
        <begin position="1433"/>
        <end position="1465"/>
    </location>
</feature>